<organism evidence="1 2">
    <name type="scientific">Emergomyces pasteurianus Ep9510</name>
    <dbReference type="NCBI Taxonomy" id="1447872"/>
    <lineage>
        <taxon>Eukaryota</taxon>
        <taxon>Fungi</taxon>
        <taxon>Dikarya</taxon>
        <taxon>Ascomycota</taxon>
        <taxon>Pezizomycotina</taxon>
        <taxon>Eurotiomycetes</taxon>
        <taxon>Eurotiomycetidae</taxon>
        <taxon>Onygenales</taxon>
        <taxon>Ajellomycetaceae</taxon>
        <taxon>Emergomyces</taxon>
    </lineage>
</organism>
<accession>A0A1J9QMJ5</accession>
<keyword evidence="2" id="KW-1185">Reference proteome</keyword>
<evidence type="ECO:0000313" key="2">
    <source>
        <dbReference type="Proteomes" id="UP000182235"/>
    </source>
</evidence>
<sequence length="67" mass="7321">MPLEYELSDGAGSVAELKSCETQPSDLTQPNIAQFLKTITTIRHAPKTNHPGLHRLLLHKALSICGQ</sequence>
<dbReference type="EMBL" id="LGRN01000069">
    <property type="protein sequence ID" value="OJD17383.1"/>
    <property type="molecule type" value="Genomic_DNA"/>
</dbReference>
<dbReference type="Proteomes" id="UP000182235">
    <property type="component" value="Unassembled WGS sequence"/>
</dbReference>
<comment type="caution">
    <text evidence="1">The sequence shown here is derived from an EMBL/GenBank/DDBJ whole genome shotgun (WGS) entry which is preliminary data.</text>
</comment>
<protein>
    <submittedName>
        <fullName evidence="1">Uncharacterized protein</fullName>
    </submittedName>
</protein>
<proteinExistence type="predicted"/>
<name>A0A1J9QMJ5_9EURO</name>
<evidence type="ECO:0000313" key="1">
    <source>
        <dbReference type="EMBL" id="OJD17383.1"/>
    </source>
</evidence>
<gene>
    <name evidence="1" type="ORF">AJ78_02513</name>
</gene>
<reference evidence="1 2" key="1">
    <citation type="submission" date="2015-07" db="EMBL/GenBank/DDBJ databases">
        <title>Emmonsia species relationships and genome sequence.</title>
        <authorList>
            <consortium name="The Broad Institute Genomics Platform"/>
            <person name="Cuomo C.A."/>
            <person name="Munoz J.F."/>
            <person name="Imamovic A."/>
            <person name="Priest M.E."/>
            <person name="Young S."/>
            <person name="Clay O.K."/>
            <person name="McEwen J.G."/>
        </authorList>
    </citation>
    <scope>NUCLEOTIDE SEQUENCE [LARGE SCALE GENOMIC DNA]</scope>
    <source>
        <strain evidence="1 2">UAMH 9510</strain>
    </source>
</reference>
<dbReference type="AlphaFoldDB" id="A0A1J9QMJ5"/>